<dbReference type="SUPFAM" id="SSF55797">
    <property type="entry name" value="PR-1-like"/>
    <property type="match status" value="1"/>
</dbReference>
<dbReference type="PANTHER" id="PTHR31157">
    <property type="entry name" value="SCP DOMAIN-CONTAINING PROTEIN"/>
    <property type="match status" value="1"/>
</dbReference>
<comment type="caution">
    <text evidence="3">The sequence shown here is derived from an EMBL/GenBank/DDBJ whole genome shotgun (WGS) entry which is preliminary data.</text>
</comment>
<name>A0ABS0QLB2_9STAP</name>
<keyword evidence="4" id="KW-1185">Reference proteome</keyword>
<sequence>MKKFTLFLLIGLLIIIVFPVQQNTLFDHIATPVHTKIDSIVEGKTNPTELKTPESQIFSIRNVQMNMSKDQVESNLGKPEDTIGNEYGTDWYIYHNQFHDYVMVAYVDGKVHGLYTNQNIITSKEGIKYNSPKDFVREKLGKPIEQIKKGNTIYRQKSDEYDVFDIDRIYTTVFYDKHENNQLTGILQVSHTLENRLNARYAAPSDYLQKSYELEDFYLVNAARVQKGLKPLKYSDELTNTARKHSTDMAKNHYFDHNNPQGQTPFDRLKEEGINYNVAAENLAYGQVSGVFAHHGLMNSIGHRKNILNKNVNRLGVGVDFNSEQQPYWTENYTN</sequence>
<dbReference type="EMBL" id="JAEDAQ010000001">
    <property type="protein sequence ID" value="MBH9579962.1"/>
    <property type="molecule type" value="Genomic_DNA"/>
</dbReference>
<organism evidence="3 4">
    <name type="scientific">Staphylococcus felis</name>
    <dbReference type="NCBI Taxonomy" id="46127"/>
    <lineage>
        <taxon>Bacteria</taxon>
        <taxon>Bacillati</taxon>
        <taxon>Bacillota</taxon>
        <taxon>Bacilli</taxon>
        <taxon>Bacillales</taxon>
        <taxon>Staphylococcaceae</taxon>
        <taxon>Staphylococcus</taxon>
    </lineage>
</organism>
<accession>A0ABS0QLB2</accession>
<evidence type="ECO:0000259" key="2">
    <source>
        <dbReference type="Pfam" id="PF14504"/>
    </source>
</evidence>
<reference evidence="3 4" key="1">
    <citation type="submission" date="2020-12" db="EMBL/GenBank/DDBJ databases">
        <title>Genomic analysis of Staphylococcus felis from a cat with skin infection.</title>
        <authorList>
            <person name="Aslantas O."/>
            <person name="Keskin O."/>
            <person name="Buyukaltay K."/>
            <person name="Gullu Yucetepe A."/>
        </authorList>
    </citation>
    <scope>NUCLEOTIDE SEQUENCE [LARGE SCALE GENOMIC DNA]</scope>
    <source>
        <strain evidence="3 4">HARRANVET</strain>
    </source>
</reference>
<dbReference type="Gene3D" id="3.40.33.10">
    <property type="entry name" value="CAP"/>
    <property type="match status" value="1"/>
</dbReference>
<dbReference type="InterPro" id="IPR014044">
    <property type="entry name" value="CAP_dom"/>
</dbReference>
<dbReference type="PANTHER" id="PTHR31157:SF1">
    <property type="entry name" value="SCP DOMAIN-CONTAINING PROTEIN"/>
    <property type="match status" value="1"/>
</dbReference>
<dbReference type="InterPro" id="IPR029410">
    <property type="entry name" value="CAP_assoc"/>
</dbReference>
<gene>
    <name evidence="3" type="ORF">I9026_01010</name>
</gene>
<feature type="domain" description="CAP-associated" evidence="2">
    <location>
        <begin position="65"/>
        <end position="198"/>
    </location>
</feature>
<dbReference type="Pfam" id="PF00188">
    <property type="entry name" value="CAP"/>
    <property type="match status" value="1"/>
</dbReference>
<dbReference type="Pfam" id="PF14504">
    <property type="entry name" value="CAP_assoc_N"/>
    <property type="match status" value="1"/>
</dbReference>
<proteinExistence type="predicted"/>
<protein>
    <submittedName>
        <fullName evidence="3">CAP domain-containing protein</fullName>
    </submittedName>
</protein>
<evidence type="ECO:0000313" key="4">
    <source>
        <dbReference type="Proteomes" id="UP000597038"/>
    </source>
</evidence>
<dbReference type="InterPro" id="IPR035940">
    <property type="entry name" value="CAP_sf"/>
</dbReference>
<dbReference type="Proteomes" id="UP000597038">
    <property type="component" value="Unassembled WGS sequence"/>
</dbReference>
<dbReference type="CDD" id="cd05379">
    <property type="entry name" value="CAP_bacterial"/>
    <property type="match status" value="1"/>
</dbReference>
<evidence type="ECO:0000313" key="3">
    <source>
        <dbReference type="EMBL" id="MBH9579962.1"/>
    </source>
</evidence>
<feature type="domain" description="SCP" evidence="1">
    <location>
        <begin position="218"/>
        <end position="333"/>
    </location>
</feature>
<evidence type="ECO:0000259" key="1">
    <source>
        <dbReference type="Pfam" id="PF00188"/>
    </source>
</evidence>